<feature type="region of interest" description="Disordered" evidence="1">
    <location>
        <begin position="245"/>
        <end position="416"/>
    </location>
</feature>
<keyword evidence="2" id="KW-0472">Membrane</keyword>
<accession>A0A0P9F0Q0</accession>
<name>A0A0P9F0Q0_RHOGW</name>
<feature type="compositionally biased region" description="Low complexity" evidence="1">
    <location>
        <begin position="13"/>
        <end position="34"/>
    </location>
</feature>
<keyword evidence="2" id="KW-0812">Transmembrane</keyword>
<feature type="compositionally biased region" description="Basic residues" evidence="1">
    <location>
        <begin position="481"/>
        <end position="490"/>
    </location>
</feature>
<dbReference type="RefSeq" id="XP_018269069.1">
    <property type="nucleotide sequence ID" value="XM_018417758.1"/>
</dbReference>
<feature type="compositionally biased region" description="Low complexity" evidence="1">
    <location>
        <begin position="304"/>
        <end position="321"/>
    </location>
</feature>
<organism evidence="3 4">
    <name type="scientific">Rhodotorula graminis (strain WP1)</name>
    <dbReference type="NCBI Taxonomy" id="578459"/>
    <lineage>
        <taxon>Eukaryota</taxon>
        <taxon>Fungi</taxon>
        <taxon>Dikarya</taxon>
        <taxon>Basidiomycota</taxon>
        <taxon>Pucciniomycotina</taxon>
        <taxon>Microbotryomycetes</taxon>
        <taxon>Sporidiobolales</taxon>
        <taxon>Sporidiobolaceae</taxon>
        <taxon>Rhodotorula</taxon>
    </lineage>
</organism>
<feature type="region of interest" description="Disordered" evidence="1">
    <location>
        <begin position="1"/>
        <end position="129"/>
    </location>
</feature>
<evidence type="ECO:0000256" key="1">
    <source>
        <dbReference type="SAM" id="MobiDB-lite"/>
    </source>
</evidence>
<sequence length="490" mass="51483">MSSSRLLTQLDMPSARAPSSESSPSSDDSCPATPSKDKFREWTFPRQPSSLAQSSPPSSASGTAGAANTASSPAHAQQQRMHNLVDGAHGRSSSVTPSKGRAANKGSRAAADSMDLRHRSNASLAQSPSSPLLARTLLSPARPKEVAKLVYSNVRRKSLNDLTYVVLFAACLVLFGRALLGVGYDPRSATPRTSPAAVRAASPEPASVPAAVVDVQLPEGFLPHAAAPAPPSNPDEYLADVHQAHGDSSHDAGEDHFRASPDDPALSDEHVHAHHSSEDPLWPEDPTHLDREAEAAARPRPRPARLAPQDDAPAPAAAPAQDDIDAEEARLVELVGAGDETSEAGQDEVEGEELDVVYEGDEVPGGEDEQVVVVEDGESNDVEDDEDDEVVDDEPAAAAAPGSLHVVDADDDDASPGALSALEELLDSAQEEELAARVKKGGDAEAAQREVLRRAQRGREALARAQAKAAPGAGAGVERRRMVRAKKVRR</sequence>
<dbReference type="OrthoDB" id="2537364at2759"/>
<dbReference type="EMBL" id="KQ474084">
    <property type="protein sequence ID" value="KPV73020.1"/>
    <property type="molecule type" value="Genomic_DNA"/>
</dbReference>
<evidence type="ECO:0000313" key="3">
    <source>
        <dbReference type="EMBL" id="KPV73020.1"/>
    </source>
</evidence>
<protein>
    <submittedName>
        <fullName evidence="3">Uncharacterized protein</fullName>
    </submittedName>
</protein>
<evidence type="ECO:0000313" key="4">
    <source>
        <dbReference type="Proteomes" id="UP000053890"/>
    </source>
</evidence>
<proteinExistence type="predicted"/>
<dbReference type="Proteomes" id="UP000053890">
    <property type="component" value="Unassembled WGS sequence"/>
</dbReference>
<feature type="compositionally biased region" description="Low complexity" evidence="1">
    <location>
        <begin position="47"/>
        <end position="74"/>
    </location>
</feature>
<dbReference type="GeneID" id="28978206"/>
<keyword evidence="4" id="KW-1185">Reference proteome</keyword>
<keyword evidence="2" id="KW-1133">Transmembrane helix</keyword>
<evidence type="ECO:0000256" key="2">
    <source>
        <dbReference type="SAM" id="Phobius"/>
    </source>
</evidence>
<dbReference type="AlphaFoldDB" id="A0A0P9F0Q0"/>
<feature type="compositionally biased region" description="Low complexity" evidence="1">
    <location>
        <begin position="463"/>
        <end position="472"/>
    </location>
</feature>
<feature type="compositionally biased region" description="Basic and acidic residues" evidence="1">
    <location>
        <begin position="245"/>
        <end position="278"/>
    </location>
</feature>
<feature type="compositionally biased region" description="Acidic residues" evidence="1">
    <location>
        <begin position="340"/>
        <end position="395"/>
    </location>
</feature>
<feature type="transmembrane region" description="Helical" evidence="2">
    <location>
        <begin position="162"/>
        <end position="184"/>
    </location>
</feature>
<feature type="compositionally biased region" description="Basic and acidic residues" evidence="1">
    <location>
        <begin position="285"/>
        <end position="297"/>
    </location>
</feature>
<gene>
    <name evidence="3" type="ORF">RHOBADRAFT_55261</name>
</gene>
<reference evidence="3 4" key="1">
    <citation type="journal article" date="2015" name="Front. Microbiol.">
        <title>Genome sequence of the plant growth promoting endophytic yeast Rhodotorula graminis WP1.</title>
        <authorList>
            <person name="Firrincieli A."/>
            <person name="Otillar R."/>
            <person name="Salamov A."/>
            <person name="Schmutz J."/>
            <person name="Khan Z."/>
            <person name="Redman R.S."/>
            <person name="Fleck N.D."/>
            <person name="Lindquist E."/>
            <person name="Grigoriev I.V."/>
            <person name="Doty S.L."/>
        </authorList>
    </citation>
    <scope>NUCLEOTIDE SEQUENCE [LARGE SCALE GENOMIC DNA]</scope>
    <source>
        <strain evidence="3 4">WP1</strain>
    </source>
</reference>
<feature type="region of interest" description="Disordered" evidence="1">
    <location>
        <begin position="457"/>
        <end position="490"/>
    </location>
</feature>
<dbReference type="OMA" id="ELIRMIY"/>